<accession>A0AC61NQX2</accession>
<dbReference type="EMBL" id="CP081303">
    <property type="protein sequence ID" value="QZE13479.1"/>
    <property type="molecule type" value="Genomic_DNA"/>
</dbReference>
<proteinExistence type="predicted"/>
<keyword evidence="2" id="KW-1185">Reference proteome</keyword>
<sequence>MNKIYIALSLIATILLSSCSDFLDITPVGKVIPTTLEDYRALLTDGYAQSNNNKSLAGFRTDDYNFFGGWSASKYVEHFFWNENNGDANSSVYDYMNQYQTIFICNQVIAAKGVMTEGSIEDQNQLVAEAYALRAMTYFDLVNIFADVYDAATASSVKAVPLVVSPDIQLDGEFNKASVEVIYNQILSDLKEANSLSAVVIQNDENLTYRFSQVSINALHAKACLLMNNWKEAIAYSKKVLEEKSELQNLNTSTDNFLTFKSSENILSIHRAFISSSQKNSIIPSDDLVVVFDTEGSLRKDVMLTSDNKIAVLAESKYKTTFRVPEVMLILAEASLRLGTPNVAGARSQLKKLVDARYSTAAATILKASIDTMNREELLVEVYKQRRTELAFQGKRWIDLRRNGKPTITHKYKGDSGEREEILTHNDSRYVIKFPVEAIRLNPNLANK</sequence>
<dbReference type="Proteomes" id="UP000826212">
    <property type="component" value="Chromosome"/>
</dbReference>
<name>A0AC61NQX2_9BACT</name>
<evidence type="ECO:0000313" key="1">
    <source>
        <dbReference type="EMBL" id="QZE13479.1"/>
    </source>
</evidence>
<reference evidence="1" key="1">
    <citation type="submission" date="2021-08" db="EMBL/GenBank/DDBJ databases">
        <title>Novel anaerobic bacterium isolated from sea squirt in East Sea, Republic of Korea.</title>
        <authorList>
            <person name="Nguyen T.H."/>
            <person name="Li Z."/>
            <person name="Lee Y.-J."/>
            <person name="Ko J."/>
            <person name="Kim S.-G."/>
        </authorList>
    </citation>
    <scope>NUCLEOTIDE SEQUENCE</scope>
    <source>
        <strain evidence="1">KCTC 25031</strain>
    </source>
</reference>
<organism evidence="1 2">
    <name type="scientific">Halosquirtibacter laminarini</name>
    <dbReference type="NCBI Taxonomy" id="3374600"/>
    <lineage>
        <taxon>Bacteria</taxon>
        <taxon>Pseudomonadati</taxon>
        <taxon>Bacteroidota</taxon>
        <taxon>Bacteroidia</taxon>
        <taxon>Marinilabiliales</taxon>
        <taxon>Prolixibacteraceae</taxon>
        <taxon>Halosquirtibacter</taxon>
    </lineage>
</organism>
<gene>
    <name evidence="1" type="ORF">K4L44_12925</name>
</gene>
<evidence type="ECO:0000313" key="2">
    <source>
        <dbReference type="Proteomes" id="UP000826212"/>
    </source>
</evidence>
<protein>
    <submittedName>
        <fullName evidence="1">RagB/SusD family nutrient uptake outer membrane protein</fullName>
    </submittedName>
</protein>